<name>A0A2P1G856_9CRYP</name>
<evidence type="ECO:0000313" key="4">
    <source>
        <dbReference type="EMBL" id="AVM81129.1"/>
    </source>
</evidence>
<accession>A0A2P1G856</accession>
<dbReference type="PROSITE" id="PS00527">
    <property type="entry name" value="RIBOSOMAL_S14"/>
    <property type="match status" value="1"/>
</dbReference>
<evidence type="ECO:0000256" key="1">
    <source>
        <dbReference type="ARBA" id="ARBA00009083"/>
    </source>
</evidence>
<dbReference type="AlphaFoldDB" id="A0A2P1G856"/>
<keyword evidence="3" id="KW-0687">Ribonucleoprotein</keyword>
<dbReference type="PANTHER" id="PTHR19836:SF19">
    <property type="entry name" value="SMALL RIBOSOMAL SUBUNIT PROTEIN US14M"/>
    <property type="match status" value="1"/>
</dbReference>
<dbReference type="EMBL" id="MG680941">
    <property type="protein sequence ID" value="AVM81129.1"/>
    <property type="molecule type" value="Genomic_DNA"/>
</dbReference>
<dbReference type="PANTHER" id="PTHR19836">
    <property type="entry name" value="30S RIBOSOMAL PROTEIN S14"/>
    <property type="match status" value="1"/>
</dbReference>
<protein>
    <submittedName>
        <fullName evidence="4">Ribosomal protein S14</fullName>
    </submittedName>
</protein>
<comment type="similarity">
    <text evidence="1">Belongs to the universal ribosomal protein uS14 family.</text>
</comment>
<dbReference type="GO" id="GO:0005763">
    <property type="term" value="C:mitochondrial small ribosomal subunit"/>
    <property type="evidence" value="ECO:0007669"/>
    <property type="project" value="TreeGrafter"/>
</dbReference>
<sequence>MKYKILIDNKRRLLFKKNELKYISIKVGIRLNQKLKINSFLKPLTKNNTFSKIKNRCFITSRSKGLYKRLKVSRIKFREMALTGNYPGFTKNCW</sequence>
<dbReference type="GO" id="GO:0006412">
    <property type="term" value="P:translation"/>
    <property type="evidence" value="ECO:0007669"/>
    <property type="project" value="InterPro"/>
</dbReference>
<dbReference type="Gene3D" id="1.10.287.1480">
    <property type="match status" value="1"/>
</dbReference>
<reference evidence="4" key="1">
    <citation type="journal article" date="2018" name="BMC Genomics">
        <title>Comparative mitochondrial genomics of cryptophyte algae: gene shuffling and dynamic mobile genetic elements.</title>
        <authorList>
            <person name="Kim J.I."/>
            <person name="Yoon H.S."/>
            <person name="Yi G."/>
            <person name="Shin W."/>
            <person name="Archibald J.M."/>
        </authorList>
    </citation>
    <scope>NUCLEOTIDE SEQUENCE</scope>
    <source>
        <strain evidence="4">CCAP978/8</strain>
    </source>
</reference>
<dbReference type="GO" id="GO:0003735">
    <property type="term" value="F:structural constituent of ribosome"/>
    <property type="evidence" value="ECO:0007669"/>
    <property type="project" value="InterPro"/>
</dbReference>
<dbReference type="InterPro" id="IPR018271">
    <property type="entry name" value="Ribosomal_uS14_CS"/>
</dbReference>
<keyword evidence="2 4" id="KW-0689">Ribosomal protein</keyword>
<proteinExistence type="inferred from homology"/>
<dbReference type="SUPFAM" id="SSF57716">
    <property type="entry name" value="Glucocorticoid receptor-like (DNA-binding domain)"/>
    <property type="match status" value="1"/>
</dbReference>
<evidence type="ECO:0000256" key="3">
    <source>
        <dbReference type="ARBA" id="ARBA00023274"/>
    </source>
</evidence>
<geneLocation type="mitochondrion" evidence="4"/>
<dbReference type="Pfam" id="PF00253">
    <property type="entry name" value="Ribosomal_S14"/>
    <property type="match status" value="1"/>
</dbReference>
<dbReference type="RefSeq" id="YP_009476636.1">
    <property type="nucleotide sequence ID" value="NC_037451.1"/>
</dbReference>
<gene>
    <name evidence="4" type="primary">rps14</name>
    <name evidence="4" type="ORF">CplaMt_p050</name>
</gene>
<dbReference type="GeneID" id="36496260"/>
<organism evidence="4">
    <name type="scientific">Chroomonas placoidea</name>
    <dbReference type="NCBI Taxonomy" id="173977"/>
    <lineage>
        <taxon>Eukaryota</taxon>
        <taxon>Cryptophyceae</taxon>
        <taxon>Pyrenomonadales</taxon>
        <taxon>Chroomonadaceae</taxon>
        <taxon>Chroomonas</taxon>
    </lineage>
</organism>
<keyword evidence="4" id="KW-0496">Mitochondrion</keyword>
<dbReference type="InterPro" id="IPR001209">
    <property type="entry name" value="Ribosomal_uS14"/>
</dbReference>
<evidence type="ECO:0000256" key="2">
    <source>
        <dbReference type="ARBA" id="ARBA00022980"/>
    </source>
</evidence>